<keyword evidence="3" id="KW-1185">Reference proteome</keyword>
<protein>
    <submittedName>
        <fullName evidence="1">Uncharacterized protein</fullName>
    </submittedName>
</protein>
<sequence>MRTSRYQPRVANALLFNNLSDNLCGHSQDDIEACFDRQKKYQSLEE</sequence>
<gene>
    <name evidence="1" type="ORF">CH54_2212</name>
    <name evidence="2" type="ORF">CH54_2897</name>
</gene>
<name>A0ABM5SKP7_9GAMM</name>
<proteinExistence type="predicted"/>
<dbReference type="EMBL" id="CP009997">
    <property type="protein sequence ID" value="AJJ35121.1"/>
    <property type="molecule type" value="Genomic_DNA"/>
</dbReference>
<dbReference type="Proteomes" id="UP000031883">
    <property type="component" value="Chromosome"/>
</dbReference>
<evidence type="ECO:0000313" key="3">
    <source>
        <dbReference type="Proteomes" id="UP000031883"/>
    </source>
</evidence>
<evidence type="ECO:0000313" key="1">
    <source>
        <dbReference type="EMBL" id="AJJ35121.1"/>
    </source>
</evidence>
<dbReference type="GeneID" id="82553141"/>
<dbReference type="EMBL" id="CP009997">
    <property type="protein sequence ID" value="AJJ37438.1"/>
    <property type="molecule type" value="Genomic_DNA"/>
</dbReference>
<organism evidence="1 3">
    <name type="scientific">Yersinia rochesterensis</name>
    <dbReference type="NCBI Taxonomy" id="1604335"/>
    <lineage>
        <taxon>Bacteria</taxon>
        <taxon>Pseudomonadati</taxon>
        <taxon>Pseudomonadota</taxon>
        <taxon>Gammaproteobacteria</taxon>
        <taxon>Enterobacterales</taxon>
        <taxon>Yersiniaceae</taxon>
        <taxon>Yersinia</taxon>
    </lineage>
</organism>
<reference evidence="1 3" key="1">
    <citation type="journal article" date="2015" name="Genome Announc.">
        <title>Thirty-Two Complete Genome Assemblies of Nine Yersinia Species, Including Y. pestis, Y. pseudotuberculosis, and Y. enterocolitica.</title>
        <authorList>
            <person name="Johnson S.L."/>
            <person name="Daligault H.E."/>
            <person name="Davenport K.W."/>
            <person name="Jaissle J."/>
            <person name="Frey K.G."/>
            <person name="Ladner J.T."/>
            <person name="Broomall S.M."/>
            <person name="Bishop-Lilly K.A."/>
            <person name="Bruce D.C."/>
            <person name="Coyne S.R."/>
            <person name="Gibbons H.S."/>
            <person name="Lo C.C."/>
            <person name="Munk A.C."/>
            <person name="Rosenzweig C.N."/>
            <person name="Koroleva G.I."/>
            <person name="Palacios G.F."/>
            <person name="Redden C.L."/>
            <person name="Xu Y."/>
            <person name="Minogue T.D."/>
            <person name="Chain P.S."/>
        </authorList>
    </citation>
    <scope>NUCLEOTIDE SEQUENCE [LARGE SCALE GENOMIC DNA]</scope>
    <source>
        <strain evidence="1 3">Y231</strain>
    </source>
</reference>
<accession>A0ABM5SKP7</accession>
<evidence type="ECO:0000313" key="2">
    <source>
        <dbReference type="EMBL" id="AJJ37438.1"/>
    </source>
</evidence>
<dbReference type="RefSeq" id="WP_162472779.1">
    <property type="nucleotide sequence ID" value="NZ_CABHXK010000036.1"/>
</dbReference>